<evidence type="ECO:0000259" key="10">
    <source>
        <dbReference type="SMART" id="SM00986"/>
    </source>
</evidence>
<keyword evidence="8" id="KW-0411">Iron-sulfur</keyword>
<dbReference type="SMART" id="SM00986">
    <property type="entry name" value="UDG"/>
    <property type="match status" value="1"/>
</dbReference>
<keyword evidence="6" id="KW-0378">Hydrolase</keyword>
<evidence type="ECO:0000313" key="11">
    <source>
        <dbReference type="EMBL" id="MFD2799036.1"/>
    </source>
</evidence>
<dbReference type="SUPFAM" id="SSF52141">
    <property type="entry name" value="Uracil-DNA glycosylase-like"/>
    <property type="match status" value="1"/>
</dbReference>
<evidence type="ECO:0000256" key="9">
    <source>
        <dbReference type="ARBA" id="ARBA00023204"/>
    </source>
</evidence>
<evidence type="ECO:0000256" key="4">
    <source>
        <dbReference type="ARBA" id="ARBA00022723"/>
    </source>
</evidence>
<organism evidence="11 12">
    <name type="scientific">Prauserella oleivorans</name>
    <dbReference type="NCBI Taxonomy" id="1478153"/>
    <lineage>
        <taxon>Bacteria</taxon>
        <taxon>Bacillati</taxon>
        <taxon>Actinomycetota</taxon>
        <taxon>Actinomycetes</taxon>
        <taxon>Pseudonocardiales</taxon>
        <taxon>Pseudonocardiaceae</taxon>
        <taxon>Prauserella</taxon>
    </lineage>
</organism>
<accession>A0ABW5W636</accession>
<sequence>MVSHEGAGKYLPERTALPELREAARSCRGCDLYRDATQTVFGAGPERAKVVFVGEVPGDREDTTGEPFVGPAGGLLDKALEESGIDRGTVYVTNAVKHFRFVPDERGKRRIHKKPSRSQIVACRPWLVAELHAVRPEVVVCLGATAAQSLLGADFRVSKRRGELVELPAEVADGVKAVAMKAVATVHPSAVLRAPADERDRAYSELVADLRVVAKVL</sequence>
<dbReference type="InterPro" id="IPR051536">
    <property type="entry name" value="UDG_Type-4/5"/>
</dbReference>
<evidence type="ECO:0000256" key="5">
    <source>
        <dbReference type="ARBA" id="ARBA00022763"/>
    </source>
</evidence>
<comment type="caution">
    <text evidence="11">The sequence shown here is derived from an EMBL/GenBank/DDBJ whole genome shotgun (WGS) entry which is preliminary data.</text>
</comment>
<dbReference type="NCBIfam" id="TIGR00758">
    <property type="entry name" value="UDG_fam4"/>
    <property type="match status" value="1"/>
</dbReference>
<evidence type="ECO:0000256" key="7">
    <source>
        <dbReference type="ARBA" id="ARBA00023004"/>
    </source>
</evidence>
<dbReference type="SMART" id="SM00987">
    <property type="entry name" value="UreE_C"/>
    <property type="match status" value="1"/>
</dbReference>
<dbReference type="CDD" id="cd10030">
    <property type="entry name" value="UDG-F4_TTUDGA_SPO1dp_like"/>
    <property type="match status" value="1"/>
</dbReference>
<keyword evidence="4" id="KW-0479">Metal-binding</keyword>
<comment type="similarity">
    <text evidence="1">Belongs to the uracil-DNA glycosylase (UDG) superfamily. Type 4 (UDGa) family.</text>
</comment>
<dbReference type="PANTHER" id="PTHR33693:SF9">
    <property type="entry name" value="TYPE-4 URACIL-DNA GLYCOSYLASE"/>
    <property type="match status" value="1"/>
</dbReference>
<dbReference type="RefSeq" id="WP_377386630.1">
    <property type="nucleotide sequence ID" value="NZ_JBHSAN010000006.1"/>
</dbReference>
<keyword evidence="5" id="KW-0227">DNA damage</keyword>
<dbReference type="Proteomes" id="UP001597478">
    <property type="component" value="Unassembled WGS sequence"/>
</dbReference>
<name>A0ABW5W636_9PSEU</name>
<evidence type="ECO:0000313" key="12">
    <source>
        <dbReference type="Proteomes" id="UP001597478"/>
    </source>
</evidence>
<proteinExistence type="inferred from homology"/>
<dbReference type="InterPro" id="IPR036895">
    <property type="entry name" value="Uracil-DNA_glycosylase-like_sf"/>
</dbReference>
<reference evidence="12" key="1">
    <citation type="journal article" date="2019" name="Int. J. Syst. Evol. Microbiol.">
        <title>The Global Catalogue of Microorganisms (GCM) 10K type strain sequencing project: providing services to taxonomists for standard genome sequencing and annotation.</title>
        <authorList>
            <consortium name="The Broad Institute Genomics Platform"/>
            <consortium name="The Broad Institute Genome Sequencing Center for Infectious Disease"/>
            <person name="Wu L."/>
            <person name="Ma J."/>
        </authorList>
    </citation>
    <scope>NUCLEOTIDE SEQUENCE [LARGE SCALE GENOMIC DNA]</scope>
    <source>
        <strain evidence="12">IBRC-M 10906</strain>
    </source>
</reference>
<dbReference type="Pfam" id="PF03167">
    <property type="entry name" value="UDG"/>
    <property type="match status" value="1"/>
</dbReference>
<dbReference type="NCBIfam" id="TIGR03914">
    <property type="entry name" value="UDG_fam_dom"/>
    <property type="match status" value="1"/>
</dbReference>
<evidence type="ECO:0000256" key="2">
    <source>
        <dbReference type="ARBA" id="ARBA00019403"/>
    </source>
</evidence>
<gene>
    <name evidence="11" type="ORF">ACFS2C_06490</name>
</gene>
<evidence type="ECO:0000256" key="3">
    <source>
        <dbReference type="ARBA" id="ARBA00022485"/>
    </source>
</evidence>
<dbReference type="Gene3D" id="3.40.470.10">
    <property type="entry name" value="Uracil-DNA glycosylase-like domain"/>
    <property type="match status" value="1"/>
</dbReference>
<keyword evidence="9" id="KW-0234">DNA repair</keyword>
<dbReference type="InterPro" id="IPR005122">
    <property type="entry name" value="Uracil-DNA_glycosylase-like"/>
</dbReference>
<evidence type="ECO:0000256" key="1">
    <source>
        <dbReference type="ARBA" id="ARBA00006521"/>
    </source>
</evidence>
<keyword evidence="3" id="KW-0004">4Fe-4S</keyword>
<feature type="domain" description="Uracil-DNA glycosylase-like" evidence="10">
    <location>
        <begin position="41"/>
        <end position="211"/>
    </location>
</feature>
<dbReference type="EMBL" id="JBHUOF010000007">
    <property type="protein sequence ID" value="MFD2799036.1"/>
    <property type="molecule type" value="Genomic_DNA"/>
</dbReference>
<keyword evidence="7" id="KW-0408">Iron</keyword>
<keyword evidence="12" id="KW-1185">Reference proteome</keyword>
<dbReference type="PANTHER" id="PTHR33693">
    <property type="entry name" value="TYPE-5 URACIL-DNA GLYCOSYLASE"/>
    <property type="match status" value="1"/>
</dbReference>
<evidence type="ECO:0000256" key="6">
    <source>
        <dbReference type="ARBA" id="ARBA00022801"/>
    </source>
</evidence>
<dbReference type="InterPro" id="IPR005273">
    <property type="entry name" value="Ura-DNA_glyco_family4"/>
</dbReference>
<evidence type="ECO:0000256" key="8">
    <source>
        <dbReference type="ARBA" id="ARBA00023014"/>
    </source>
</evidence>
<protein>
    <recommendedName>
        <fullName evidence="2">Type-4 uracil-DNA glycosylase</fullName>
    </recommendedName>
</protein>